<feature type="chain" id="PRO_5014377803" evidence="1">
    <location>
        <begin position="26"/>
        <end position="185"/>
    </location>
</feature>
<dbReference type="FunFam" id="2.30.180.10:FF:000019">
    <property type="entry name" value="Cell surface lipoprotein"/>
    <property type="match status" value="1"/>
</dbReference>
<proteinExistence type="predicted"/>
<feature type="signal peptide" evidence="1">
    <location>
        <begin position="1"/>
        <end position="25"/>
    </location>
</feature>
<dbReference type="Proteomes" id="UP000236286">
    <property type="component" value="Unassembled WGS sequence"/>
</dbReference>
<evidence type="ECO:0000313" key="3">
    <source>
        <dbReference type="EMBL" id="PNG26416.1"/>
    </source>
</evidence>
<name>A0A2J7TI38_METSI</name>
<sequence length="185" mass="19159">MKFNRSALAATCLAAALGFSATASAEMTKMVGGAAMYPSKNIIQNAVNSKDNTTLVAAVKAAGLVDTLEGAGPFTVFAPTNKAFNKLPTGTVENLLKPENKGALTGVLTYHVLPGHITGKDLASAIKQGGGEATFKSVQGEPLVFSEKGKAFEITDSKGRTARIIIADVMQSNGVIHVIDEVLLP</sequence>
<dbReference type="PANTHER" id="PTHR10900">
    <property type="entry name" value="PERIOSTIN-RELATED"/>
    <property type="match status" value="1"/>
</dbReference>
<dbReference type="InterPro" id="IPR036378">
    <property type="entry name" value="FAS1_dom_sf"/>
</dbReference>
<dbReference type="OrthoDB" id="9800666at2"/>
<dbReference type="InterPro" id="IPR050904">
    <property type="entry name" value="Adhesion/Biosynth-related"/>
</dbReference>
<evidence type="ECO:0000313" key="4">
    <source>
        <dbReference type="Proteomes" id="UP000236286"/>
    </source>
</evidence>
<dbReference type="Pfam" id="PF02469">
    <property type="entry name" value="Fasciclin"/>
    <property type="match status" value="1"/>
</dbReference>
<evidence type="ECO:0000259" key="2">
    <source>
        <dbReference type="PROSITE" id="PS50213"/>
    </source>
</evidence>
<dbReference type="PROSITE" id="PS50213">
    <property type="entry name" value="FAS1"/>
    <property type="match status" value="1"/>
</dbReference>
<accession>A0A2J7TI38</accession>
<dbReference type="SUPFAM" id="SSF82153">
    <property type="entry name" value="FAS1 domain"/>
    <property type="match status" value="1"/>
</dbReference>
<dbReference type="AlphaFoldDB" id="A0A2J7TI38"/>
<dbReference type="SMART" id="SM00554">
    <property type="entry name" value="FAS1"/>
    <property type="match status" value="1"/>
</dbReference>
<organism evidence="3 4">
    <name type="scientific">Methylocella silvestris</name>
    <dbReference type="NCBI Taxonomy" id="199596"/>
    <lineage>
        <taxon>Bacteria</taxon>
        <taxon>Pseudomonadati</taxon>
        <taxon>Pseudomonadota</taxon>
        <taxon>Alphaproteobacteria</taxon>
        <taxon>Hyphomicrobiales</taxon>
        <taxon>Beijerinckiaceae</taxon>
        <taxon>Methylocella</taxon>
    </lineage>
</organism>
<dbReference type="GO" id="GO:0005615">
    <property type="term" value="C:extracellular space"/>
    <property type="evidence" value="ECO:0007669"/>
    <property type="project" value="TreeGrafter"/>
</dbReference>
<dbReference type="RefSeq" id="WP_102843299.1">
    <property type="nucleotide sequence ID" value="NZ_PDZR01000007.1"/>
</dbReference>
<dbReference type="EMBL" id="PDZR01000007">
    <property type="protein sequence ID" value="PNG26416.1"/>
    <property type="molecule type" value="Genomic_DNA"/>
</dbReference>
<protein>
    <submittedName>
        <fullName evidence="3">Fasciclin</fullName>
    </submittedName>
</protein>
<gene>
    <name evidence="3" type="ORF">CR492_08400</name>
</gene>
<dbReference type="InterPro" id="IPR000782">
    <property type="entry name" value="FAS1_domain"/>
</dbReference>
<comment type="caution">
    <text evidence="3">The sequence shown here is derived from an EMBL/GenBank/DDBJ whole genome shotgun (WGS) entry which is preliminary data.</text>
</comment>
<dbReference type="Gene3D" id="2.30.180.10">
    <property type="entry name" value="FAS1 domain"/>
    <property type="match status" value="1"/>
</dbReference>
<feature type="domain" description="FAS1" evidence="2">
    <location>
        <begin position="39"/>
        <end position="183"/>
    </location>
</feature>
<keyword evidence="1" id="KW-0732">Signal</keyword>
<dbReference type="PANTHER" id="PTHR10900:SF77">
    <property type="entry name" value="FI19380P1"/>
    <property type="match status" value="1"/>
</dbReference>
<evidence type="ECO:0000256" key="1">
    <source>
        <dbReference type="SAM" id="SignalP"/>
    </source>
</evidence>
<reference evidence="3 4" key="1">
    <citation type="submission" date="2017-10" db="EMBL/GenBank/DDBJ databases">
        <title>Genome announcement of Methylocella silvestris TVC from permafrost.</title>
        <authorList>
            <person name="Wang J."/>
            <person name="Geng K."/>
            <person name="Ul-Haque F."/>
            <person name="Crombie A.T."/>
            <person name="Street L.E."/>
            <person name="Wookey P.A."/>
            <person name="Murrell J.C."/>
            <person name="Pratscher J."/>
        </authorList>
    </citation>
    <scope>NUCLEOTIDE SEQUENCE [LARGE SCALE GENOMIC DNA]</scope>
    <source>
        <strain evidence="3 4">TVC</strain>
    </source>
</reference>